<proteinExistence type="predicted"/>
<keyword evidence="1" id="KW-1133">Transmembrane helix</keyword>
<keyword evidence="3" id="KW-1185">Reference proteome</keyword>
<comment type="caution">
    <text evidence="2">The sequence shown here is derived from an EMBL/GenBank/DDBJ whole genome shotgun (WGS) entry which is preliminary data.</text>
</comment>
<evidence type="ECO:0008006" key="4">
    <source>
        <dbReference type="Google" id="ProtNLM"/>
    </source>
</evidence>
<keyword evidence="1" id="KW-0812">Transmembrane</keyword>
<gene>
    <name evidence="2" type="ORF">ACFQGH_02690</name>
</gene>
<evidence type="ECO:0000256" key="1">
    <source>
        <dbReference type="SAM" id="Phobius"/>
    </source>
</evidence>
<dbReference type="EMBL" id="JBHSXQ010000001">
    <property type="protein sequence ID" value="MFC6904104.1"/>
    <property type="molecule type" value="Genomic_DNA"/>
</dbReference>
<dbReference type="AlphaFoldDB" id="A0ABD5V211"/>
<evidence type="ECO:0000313" key="3">
    <source>
        <dbReference type="Proteomes" id="UP001596312"/>
    </source>
</evidence>
<protein>
    <recommendedName>
        <fullName evidence="4">Phospholipase_D-nuclease N-terminal</fullName>
    </recommendedName>
</protein>
<dbReference type="RefSeq" id="WP_340602615.1">
    <property type="nucleotide sequence ID" value="NZ_JBBMXV010000001.1"/>
</dbReference>
<name>A0ABD5V211_9EURY</name>
<feature type="transmembrane region" description="Helical" evidence="1">
    <location>
        <begin position="37"/>
        <end position="56"/>
    </location>
</feature>
<sequence length="64" mass="7053">MEGLVVLALLVALPIHIVAWIAIEIDARRVGLNPHGWAYGVLIPIVGLVVIPAYLYERKHATEE</sequence>
<organism evidence="2 3">
    <name type="scientific">Halalkalicoccus tibetensis</name>
    <dbReference type="NCBI Taxonomy" id="175632"/>
    <lineage>
        <taxon>Archaea</taxon>
        <taxon>Methanobacteriati</taxon>
        <taxon>Methanobacteriota</taxon>
        <taxon>Stenosarchaea group</taxon>
        <taxon>Halobacteria</taxon>
        <taxon>Halobacteriales</taxon>
        <taxon>Halococcaceae</taxon>
        <taxon>Halalkalicoccus</taxon>
    </lineage>
</organism>
<evidence type="ECO:0000313" key="2">
    <source>
        <dbReference type="EMBL" id="MFC6904104.1"/>
    </source>
</evidence>
<keyword evidence="1" id="KW-0472">Membrane</keyword>
<dbReference type="Proteomes" id="UP001596312">
    <property type="component" value="Unassembled WGS sequence"/>
</dbReference>
<accession>A0ABD5V211</accession>
<reference evidence="2 3" key="1">
    <citation type="journal article" date="2019" name="Int. J. Syst. Evol. Microbiol.">
        <title>The Global Catalogue of Microorganisms (GCM) 10K type strain sequencing project: providing services to taxonomists for standard genome sequencing and annotation.</title>
        <authorList>
            <consortium name="The Broad Institute Genomics Platform"/>
            <consortium name="The Broad Institute Genome Sequencing Center for Infectious Disease"/>
            <person name="Wu L."/>
            <person name="Ma J."/>
        </authorList>
    </citation>
    <scope>NUCLEOTIDE SEQUENCE [LARGE SCALE GENOMIC DNA]</scope>
    <source>
        <strain evidence="2 3">CGMCC 1.3240</strain>
    </source>
</reference>